<evidence type="ECO:0000256" key="1">
    <source>
        <dbReference type="SAM" id="SignalP"/>
    </source>
</evidence>
<dbReference type="OrthoDB" id="8089716at2"/>
<name>A0A1I3Y929_9RHOB</name>
<evidence type="ECO:0000313" key="2">
    <source>
        <dbReference type="EMBL" id="SFK28273.1"/>
    </source>
</evidence>
<dbReference type="AlphaFoldDB" id="A0A1I3Y929"/>
<dbReference type="InterPro" id="IPR021698">
    <property type="entry name" value="DUF3280"/>
</dbReference>
<dbReference type="Pfam" id="PF11684">
    <property type="entry name" value="DUF3280"/>
    <property type="match status" value="1"/>
</dbReference>
<organism evidence="2 3">
    <name type="scientific">Celeribacter neptunius</name>
    <dbReference type="NCBI Taxonomy" id="588602"/>
    <lineage>
        <taxon>Bacteria</taxon>
        <taxon>Pseudomonadati</taxon>
        <taxon>Pseudomonadota</taxon>
        <taxon>Alphaproteobacteria</taxon>
        <taxon>Rhodobacterales</taxon>
        <taxon>Roseobacteraceae</taxon>
        <taxon>Celeribacter</taxon>
    </lineage>
</organism>
<feature type="chain" id="PRO_5011447424" description="DUF2380 domain-containing protein" evidence="1">
    <location>
        <begin position="19"/>
        <end position="171"/>
    </location>
</feature>
<sequence>MLLRALILMLIWASPAMAQAKGQLEVQKSVAFFGLTFLDTSLQGSTYGSDPAERARVIMLEDMVRARFADAGYELVDLAPVAVELDRIVNPAKCYGCDSRMTTKLGADYALVGEIQKVSNLILSMNLQLRDSTTGKIVQARAVDIRSNTDESWRRGMAYILRNTFFREEEE</sequence>
<reference evidence="3" key="1">
    <citation type="submission" date="2016-10" db="EMBL/GenBank/DDBJ databases">
        <authorList>
            <person name="Varghese N."/>
            <person name="Submissions S."/>
        </authorList>
    </citation>
    <scope>NUCLEOTIDE SEQUENCE [LARGE SCALE GENOMIC DNA]</scope>
    <source>
        <strain evidence="3">DSM 26471</strain>
    </source>
</reference>
<evidence type="ECO:0008006" key="4">
    <source>
        <dbReference type="Google" id="ProtNLM"/>
    </source>
</evidence>
<dbReference type="RefSeq" id="WP_090063373.1">
    <property type="nucleotide sequence ID" value="NZ_FORH01000014.1"/>
</dbReference>
<dbReference type="STRING" id="588602.SAMN04487991_4290"/>
<keyword evidence="3" id="KW-1185">Reference proteome</keyword>
<dbReference type="EMBL" id="FORH01000014">
    <property type="protein sequence ID" value="SFK28273.1"/>
    <property type="molecule type" value="Genomic_DNA"/>
</dbReference>
<gene>
    <name evidence="2" type="ORF">SAMN04487991_4290</name>
</gene>
<dbReference type="Proteomes" id="UP000199630">
    <property type="component" value="Unassembled WGS sequence"/>
</dbReference>
<keyword evidence="1" id="KW-0732">Signal</keyword>
<feature type="signal peptide" evidence="1">
    <location>
        <begin position="1"/>
        <end position="18"/>
    </location>
</feature>
<accession>A0A1I3Y929</accession>
<protein>
    <recommendedName>
        <fullName evidence="4">DUF2380 domain-containing protein</fullName>
    </recommendedName>
</protein>
<proteinExistence type="predicted"/>
<evidence type="ECO:0000313" key="3">
    <source>
        <dbReference type="Proteomes" id="UP000199630"/>
    </source>
</evidence>